<proteinExistence type="predicted"/>
<accession>A0A438D545</accession>
<dbReference type="AlphaFoldDB" id="A0A438D545"/>
<evidence type="ECO:0000313" key="1">
    <source>
        <dbReference type="EMBL" id="RVW30595.1"/>
    </source>
</evidence>
<sequence length="148" mass="15737">MLGAQTTPYEGSLAVCNSNVPGPNNCTKIGGRPWCEHCHRTWTYQASLLGGFFMASLQIGNPMKVEQTQPVQSCPPSPNKSSPTLGATVVAQTTVGIGSVVISQNDSEICVIGLGIRRMIGNAEDCEGLYLLQTVDNPEKQTQIARAS</sequence>
<organism evidence="1 2">
    <name type="scientific">Vitis vinifera</name>
    <name type="common">Grape</name>
    <dbReference type="NCBI Taxonomy" id="29760"/>
    <lineage>
        <taxon>Eukaryota</taxon>
        <taxon>Viridiplantae</taxon>
        <taxon>Streptophyta</taxon>
        <taxon>Embryophyta</taxon>
        <taxon>Tracheophyta</taxon>
        <taxon>Spermatophyta</taxon>
        <taxon>Magnoliopsida</taxon>
        <taxon>eudicotyledons</taxon>
        <taxon>Gunneridae</taxon>
        <taxon>Pentapetalae</taxon>
        <taxon>rosids</taxon>
        <taxon>Vitales</taxon>
        <taxon>Vitaceae</taxon>
        <taxon>Viteae</taxon>
        <taxon>Vitis</taxon>
    </lineage>
</organism>
<dbReference type="Proteomes" id="UP000288805">
    <property type="component" value="Unassembled WGS sequence"/>
</dbReference>
<protein>
    <submittedName>
        <fullName evidence="1">Uncharacterized protein</fullName>
    </submittedName>
</protein>
<dbReference type="EMBL" id="QGNW01001792">
    <property type="protein sequence ID" value="RVW30595.1"/>
    <property type="molecule type" value="Genomic_DNA"/>
</dbReference>
<name>A0A438D545_VITVI</name>
<comment type="caution">
    <text evidence="1">The sequence shown here is derived from an EMBL/GenBank/DDBJ whole genome shotgun (WGS) entry which is preliminary data.</text>
</comment>
<evidence type="ECO:0000313" key="2">
    <source>
        <dbReference type="Proteomes" id="UP000288805"/>
    </source>
</evidence>
<reference evidence="1 2" key="1">
    <citation type="journal article" date="2018" name="PLoS Genet.">
        <title>Population sequencing reveals clonal diversity and ancestral inbreeding in the grapevine cultivar Chardonnay.</title>
        <authorList>
            <person name="Roach M.J."/>
            <person name="Johnson D.L."/>
            <person name="Bohlmann J."/>
            <person name="van Vuuren H.J."/>
            <person name="Jones S.J."/>
            <person name="Pretorius I.S."/>
            <person name="Schmidt S.A."/>
            <person name="Borneman A.R."/>
        </authorList>
    </citation>
    <scope>NUCLEOTIDE SEQUENCE [LARGE SCALE GENOMIC DNA]</scope>
    <source>
        <strain evidence="2">cv. Chardonnay</strain>
        <tissue evidence="1">Leaf</tissue>
    </source>
</reference>
<gene>
    <name evidence="1" type="ORF">CK203_086047</name>
</gene>